<dbReference type="AlphaFoldDB" id="A0A7R9CR19"/>
<organism evidence="1">
    <name type="scientific">Timema poppense</name>
    <name type="common">Walking stick</name>
    <dbReference type="NCBI Taxonomy" id="170557"/>
    <lineage>
        <taxon>Eukaryota</taxon>
        <taxon>Metazoa</taxon>
        <taxon>Ecdysozoa</taxon>
        <taxon>Arthropoda</taxon>
        <taxon>Hexapoda</taxon>
        <taxon>Insecta</taxon>
        <taxon>Pterygota</taxon>
        <taxon>Neoptera</taxon>
        <taxon>Polyneoptera</taxon>
        <taxon>Phasmatodea</taxon>
        <taxon>Timematodea</taxon>
        <taxon>Timematoidea</taxon>
        <taxon>Timematidae</taxon>
        <taxon>Timema</taxon>
    </lineage>
</organism>
<evidence type="ECO:0000313" key="1">
    <source>
        <dbReference type="EMBL" id="CAD7399753.1"/>
    </source>
</evidence>
<accession>A0A7R9CR19</accession>
<gene>
    <name evidence="1" type="ORF">TPSB3V08_LOCUS2301</name>
</gene>
<protein>
    <submittedName>
        <fullName evidence="1">Uncharacterized protein</fullName>
    </submittedName>
</protein>
<sequence length="96" mass="10846">MKEHQNTRNTSCIWWSICPWSRTRARNSPAPTFSVLSAPVLIMRNSHGLHVNHPVVELNTGTISGTHNSSKYYQRLVSIPSPETQQILSSICPYEV</sequence>
<name>A0A7R9CR19_TIMPO</name>
<reference evidence="1" key="1">
    <citation type="submission" date="2020-11" db="EMBL/GenBank/DDBJ databases">
        <authorList>
            <person name="Tran Van P."/>
        </authorList>
    </citation>
    <scope>NUCLEOTIDE SEQUENCE</scope>
</reference>
<dbReference type="EMBL" id="OD000905">
    <property type="protein sequence ID" value="CAD7399753.1"/>
    <property type="molecule type" value="Genomic_DNA"/>
</dbReference>
<proteinExistence type="predicted"/>